<dbReference type="EMBL" id="KN831770">
    <property type="protein sequence ID" value="KIM47296.1"/>
    <property type="molecule type" value="Genomic_DNA"/>
</dbReference>
<dbReference type="Proteomes" id="UP000053424">
    <property type="component" value="Unassembled WGS sequence"/>
</dbReference>
<evidence type="ECO:0000313" key="2">
    <source>
        <dbReference type="Proteomes" id="UP000053424"/>
    </source>
</evidence>
<dbReference type="HOGENOM" id="CLU_1835405_0_0_1"/>
<keyword evidence="2" id="KW-1185">Reference proteome</keyword>
<reference evidence="2" key="2">
    <citation type="submission" date="2015-01" db="EMBL/GenBank/DDBJ databases">
        <title>Evolutionary Origins and Diversification of the Mycorrhizal Mutualists.</title>
        <authorList>
            <consortium name="DOE Joint Genome Institute"/>
            <consortium name="Mycorrhizal Genomics Consortium"/>
            <person name="Kohler A."/>
            <person name="Kuo A."/>
            <person name="Nagy L.G."/>
            <person name="Floudas D."/>
            <person name="Copeland A."/>
            <person name="Barry K.W."/>
            <person name="Cichocki N."/>
            <person name="Veneault-Fourrey C."/>
            <person name="LaButti K."/>
            <person name="Lindquist E.A."/>
            <person name="Lipzen A."/>
            <person name="Lundell T."/>
            <person name="Morin E."/>
            <person name="Murat C."/>
            <person name="Riley R."/>
            <person name="Ohm R."/>
            <person name="Sun H."/>
            <person name="Tunlid A."/>
            <person name="Henrissat B."/>
            <person name="Grigoriev I.V."/>
            <person name="Hibbett D.S."/>
            <person name="Martin F."/>
        </authorList>
    </citation>
    <scope>NUCLEOTIDE SEQUENCE [LARGE SCALE GENOMIC DNA]</scope>
    <source>
        <strain evidence="2">h7</strain>
    </source>
</reference>
<evidence type="ECO:0000313" key="1">
    <source>
        <dbReference type="EMBL" id="KIM47296.1"/>
    </source>
</evidence>
<dbReference type="AlphaFoldDB" id="A0A0C3CTU1"/>
<reference evidence="1 2" key="1">
    <citation type="submission" date="2014-04" db="EMBL/GenBank/DDBJ databases">
        <authorList>
            <consortium name="DOE Joint Genome Institute"/>
            <person name="Kuo A."/>
            <person name="Gay G."/>
            <person name="Dore J."/>
            <person name="Kohler A."/>
            <person name="Nagy L.G."/>
            <person name="Floudas D."/>
            <person name="Copeland A."/>
            <person name="Barry K.W."/>
            <person name="Cichocki N."/>
            <person name="Veneault-Fourrey C."/>
            <person name="LaButti K."/>
            <person name="Lindquist E.A."/>
            <person name="Lipzen A."/>
            <person name="Lundell T."/>
            <person name="Morin E."/>
            <person name="Murat C."/>
            <person name="Sun H."/>
            <person name="Tunlid A."/>
            <person name="Henrissat B."/>
            <person name="Grigoriev I.V."/>
            <person name="Hibbett D.S."/>
            <person name="Martin F."/>
            <person name="Nordberg H.P."/>
            <person name="Cantor M.N."/>
            <person name="Hua S.X."/>
        </authorList>
    </citation>
    <scope>NUCLEOTIDE SEQUENCE [LARGE SCALE GENOMIC DNA]</scope>
    <source>
        <strain evidence="2">h7</strain>
    </source>
</reference>
<proteinExistence type="predicted"/>
<name>A0A0C3CTU1_HEBCY</name>
<organism evidence="1 2">
    <name type="scientific">Hebeloma cylindrosporum</name>
    <dbReference type="NCBI Taxonomy" id="76867"/>
    <lineage>
        <taxon>Eukaryota</taxon>
        <taxon>Fungi</taxon>
        <taxon>Dikarya</taxon>
        <taxon>Basidiomycota</taxon>
        <taxon>Agaricomycotina</taxon>
        <taxon>Agaricomycetes</taxon>
        <taxon>Agaricomycetidae</taxon>
        <taxon>Agaricales</taxon>
        <taxon>Agaricineae</taxon>
        <taxon>Hymenogastraceae</taxon>
        <taxon>Hebeloma</taxon>
    </lineage>
</organism>
<sequence>MTTYGTWDQIRECGILYGQDFILDFIPGCIERYSANDFPPSNLLELLGHTSRFWESPFSRRIHPFLKPETRRRHGWAHDCNITTRAPAGPSQPPLYSNAKVIQGLWKVHLSNGFSDRLVGQPEFINNLCVHSFVSAFPDH</sequence>
<gene>
    <name evidence="1" type="ORF">M413DRAFT_272276</name>
</gene>
<accession>A0A0C3CTU1</accession>
<protein>
    <submittedName>
        <fullName evidence="1">Uncharacterized protein</fullName>
    </submittedName>
</protein>